<organism evidence="2 3">
    <name type="scientific">Parnassius apollo</name>
    <name type="common">Apollo butterfly</name>
    <name type="synonym">Papilio apollo</name>
    <dbReference type="NCBI Taxonomy" id="110799"/>
    <lineage>
        <taxon>Eukaryota</taxon>
        <taxon>Metazoa</taxon>
        <taxon>Ecdysozoa</taxon>
        <taxon>Arthropoda</taxon>
        <taxon>Hexapoda</taxon>
        <taxon>Insecta</taxon>
        <taxon>Pterygota</taxon>
        <taxon>Neoptera</taxon>
        <taxon>Endopterygota</taxon>
        <taxon>Lepidoptera</taxon>
        <taxon>Glossata</taxon>
        <taxon>Ditrysia</taxon>
        <taxon>Papilionoidea</taxon>
        <taxon>Papilionidae</taxon>
        <taxon>Parnassiinae</taxon>
        <taxon>Parnassini</taxon>
        <taxon>Parnassius</taxon>
        <taxon>Parnassius</taxon>
    </lineage>
</organism>
<keyword evidence="3" id="KW-1185">Reference proteome</keyword>
<accession>A0A8S3XXW4</accession>
<comment type="caution">
    <text evidence="2">The sequence shown here is derived from an EMBL/GenBank/DDBJ whole genome shotgun (WGS) entry which is preliminary data.</text>
</comment>
<evidence type="ECO:0000313" key="2">
    <source>
        <dbReference type="EMBL" id="CAG5045372.1"/>
    </source>
</evidence>
<evidence type="ECO:0000256" key="1">
    <source>
        <dbReference type="SAM" id="MobiDB-lite"/>
    </source>
</evidence>
<dbReference type="AlphaFoldDB" id="A0A8S3XXW4"/>
<protein>
    <submittedName>
        <fullName evidence="2">(apollo) hypothetical protein</fullName>
    </submittedName>
</protein>
<reference evidence="2" key="1">
    <citation type="submission" date="2021-04" db="EMBL/GenBank/DDBJ databases">
        <authorList>
            <person name="Tunstrom K."/>
        </authorList>
    </citation>
    <scope>NUCLEOTIDE SEQUENCE</scope>
</reference>
<proteinExistence type="predicted"/>
<name>A0A8S3XXW4_PARAO</name>
<dbReference type="EMBL" id="CAJQZP010001427">
    <property type="protein sequence ID" value="CAG5045372.1"/>
    <property type="molecule type" value="Genomic_DNA"/>
</dbReference>
<dbReference type="Proteomes" id="UP000691718">
    <property type="component" value="Unassembled WGS sequence"/>
</dbReference>
<feature type="region of interest" description="Disordered" evidence="1">
    <location>
        <begin position="66"/>
        <end position="87"/>
    </location>
</feature>
<feature type="compositionally biased region" description="Polar residues" evidence="1">
    <location>
        <begin position="74"/>
        <end position="87"/>
    </location>
</feature>
<gene>
    <name evidence="2" type="ORF">PAPOLLO_LOCUS23257</name>
</gene>
<sequence length="87" mass="10053">MRQHRAKRVAEECAAWLVTDGLEYVEPYAPDLLIRREKRSTTDCELLVEYQASDLTQHKDHLSIDSHQHKELCTSKNSDANSQCPKN</sequence>
<evidence type="ECO:0000313" key="3">
    <source>
        <dbReference type="Proteomes" id="UP000691718"/>
    </source>
</evidence>